<evidence type="ECO:0000313" key="7">
    <source>
        <dbReference type="EMBL" id="SBT20706.1"/>
    </source>
</evidence>
<accession>A0A1C3JPH9</accession>
<gene>
    <name evidence="6" type="primary">virF</name>
    <name evidence="6" type="ORF">MGA5115_01075</name>
    <name evidence="7" type="ORF">MGA5116_01293</name>
</gene>
<dbReference type="EMBL" id="FLRB01000007">
    <property type="protein sequence ID" value="SBT20706.1"/>
    <property type="molecule type" value="Genomic_DNA"/>
</dbReference>
<sequence>METVRVKGSEGLMQENKQSSLRRNRIATQQGEHIHDYSQVLIGWQGTMTCELSSAALDLSRGRFAMAPEVLPHLYQGHSSDCEILVIDLVPSDPVMRYIEESAGVSVSELFQQSSRFAQLPATAMPCVEFAATQLLGLSEVAKQRLTTQMLPMLLMQIADAVIEQDALWHKISHSRLDIAELQRLIDLSPEQNFSNVWLAQYFNMSESHFYTVCQSLLGMSPQKYVLQRKLTEAQRLLQTTKIPVAILSDRFGFSCPSAFSRAYRKTMGQSPAQTRRTR</sequence>
<feature type="domain" description="HTH araC/xylS-type" evidence="5">
    <location>
        <begin position="180"/>
        <end position="278"/>
    </location>
</feature>
<dbReference type="Proteomes" id="UP000092871">
    <property type="component" value="Unassembled WGS sequence"/>
</dbReference>
<feature type="region of interest" description="Disordered" evidence="4">
    <location>
        <begin position="1"/>
        <end position="20"/>
    </location>
</feature>
<dbReference type="InterPro" id="IPR018060">
    <property type="entry name" value="HTH_AraC"/>
</dbReference>
<dbReference type="SUPFAM" id="SSF46689">
    <property type="entry name" value="Homeodomain-like"/>
    <property type="match status" value="1"/>
</dbReference>
<evidence type="ECO:0000256" key="4">
    <source>
        <dbReference type="SAM" id="MobiDB-lite"/>
    </source>
</evidence>
<dbReference type="RefSeq" id="WP_083202910.1">
    <property type="nucleotide sequence ID" value="NZ_FLRA01000006.1"/>
</dbReference>
<organism evidence="6 9">
    <name type="scientific">Marinomonas gallaica</name>
    <dbReference type="NCBI Taxonomy" id="1806667"/>
    <lineage>
        <taxon>Bacteria</taxon>
        <taxon>Pseudomonadati</taxon>
        <taxon>Pseudomonadota</taxon>
        <taxon>Gammaproteobacteria</taxon>
        <taxon>Oceanospirillales</taxon>
        <taxon>Oceanospirillaceae</taxon>
        <taxon>Marinomonas</taxon>
    </lineage>
</organism>
<keyword evidence="1" id="KW-0805">Transcription regulation</keyword>
<keyword evidence="8" id="KW-1185">Reference proteome</keyword>
<dbReference type="PANTHER" id="PTHR43280">
    <property type="entry name" value="ARAC-FAMILY TRANSCRIPTIONAL REGULATOR"/>
    <property type="match status" value="1"/>
</dbReference>
<dbReference type="Gene3D" id="1.10.10.60">
    <property type="entry name" value="Homeodomain-like"/>
    <property type="match status" value="1"/>
</dbReference>
<keyword evidence="2" id="KW-0238">DNA-binding</keyword>
<evidence type="ECO:0000313" key="9">
    <source>
        <dbReference type="Proteomes" id="UP000092871"/>
    </source>
</evidence>
<keyword evidence="3" id="KW-0804">Transcription</keyword>
<dbReference type="PROSITE" id="PS01124">
    <property type="entry name" value="HTH_ARAC_FAMILY_2"/>
    <property type="match status" value="1"/>
</dbReference>
<dbReference type="AlphaFoldDB" id="A0A1C3JPH9"/>
<dbReference type="GO" id="GO:0003700">
    <property type="term" value="F:DNA-binding transcription factor activity"/>
    <property type="evidence" value="ECO:0007669"/>
    <property type="project" value="InterPro"/>
</dbReference>
<reference evidence="7 8" key="2">
    <citation type="submission" date="2016-06" db="EMBL/GenBank/DDBJ databases">
        <authorList>
            <person name="Rodrigo-Torres L."/>
            <person name="Arahal D.R."/>
        </authorList>
    </citation>
    <scope>NUCLEOTIDE SEQUENCE [LARGE SCALE GENOMIC DNA]</scope>
    <source>
        <strain evidence="7 8">CECT 5116</strain>
    </source>
</reference>
<dbReference type="EMBL" id="FLRA01000006">
    <property type="protein sequence ID" value="SBT16987.1"/>
    <property type="molecule type" value="Genomic_DNA"/>
</dbReference>
<reference evidence="6 9" key="1">
    <citation type="submission" date="2016-06" db="EMBL/GenBank/DDBJ databases">
        <authorList>
            <person name="Kjaerup R.B."/>
            <person name="Dalgaard T.S."/>
            <person name="Juul-Madsen H.R."/>
        </authorList>
    </citation>
    <scope>NUCLEOTIDE SEQUENCE [LARGE SCALE GENOMIC DNA]</scope>
    <source>
        <strain evidence="6 9">CECT 5115</strain>
    </source>
</reference>
<evidence type="ECO:0000313" key="6">
    <source>
        <dbReference type="EMBL" id="SBT16987.1"/>
    </source>
</evidence>
<dbReference type="Pfam" id="PF12833">
    <property type="entry name" value="HTH_18"/>
    <property type="match status" value="1"/>
</dbReference>
<dbReference type="Proteomes" id="UP000092840">
    <property type="component" value="Unassembled WGS sequence"/>
</dbReference>
<dbReference type="InterPro" id="IPR009057">
    <property type="entry name" value="Homeodomain-like_sf"/>
</dbReference>
<evidence type="ECO:0000313" key="8">
    <source>
        <dbReference type="Proteomes" id="UP000092840"/>
    </source>
</evidence>
<protein>
    <submittedName>
        <fullName evidence="6">Virulence regulon transcriptional activator VirF</fullName>
    </submittedName>
</protein>
<name>A0A1C3JPH9_9GAMM</name>
<evidence type="ECO:0000256" key="1">
    <source>
        <dbReference type="ARBA" id="ARBA00023015"/>
    </source>
</evidence>
<dbReference type="PROSITE" id="PS00041">
    <property type="entry name" value="HTH_ARAC_FAMILY_1"/>
    <property type="match status" value="1"/>
</dbReference>
<evidence type="ECO:0000259" key="5">
    <source>
        <dbReference type="PROSITE" id="PS01124"/>
    </source>
</evidence>
<dbReference type="InterPro" id="IPR018062">
    <property type="entry name" value="HTH_AraC-typ_CS"/>
</dbReference>
<evidence type="ECO:0000256" key="3">
    <source>
        <dbReference type="ARBA" id="ARBA00023163"/>
    </source>
</evidence>
<evidence type="ECO:0000256" key="2">
    <source>
        <dbReference type="ARBA" id="ARBA00023125"/>
    </source>
</evidence>
<dbReference type="GO" id="GO:0043565">
    <property type="term" value="F:sequence-specific DNA binding"/>
    <property type="evidence" value="ECO:0007669"/>
    <property type="project" value="InterPro"/>
</dbReference>
<dbReference type="PANTHER" id="PTHR43280:SF2">
    <property type="entry name" value="HTH-TYPE TRANSCRIPTIONAL REGULATOR EXSA"/>
    <property type="match status" value="1"/>
</dbReference>
<dbReference type="SMART" id="SM00342">
    <property type="entry name" value="HTH_ARAC"/>
    <property type="match status" value="1"/>
</dbReference>
<dbReference type="OrthoDB" id="5740883at2"/>
<proteinExistence type="predicted"/>